<feature type="chain" id="PRO_5038172505" description="Peptidyl-prolyl cis-trans isomerase" evidence="4">
    <location>
        <begin position="28"/>
        <end position="237"/>
    </location>
</feature>
<reference evidence="6" key="2">
    <citation type="journal article" date="2021" name="Sci. Rep.">
        <title>The distribution of antibiotic resistance genes in chicken gut microbiota commensals.</title>
        <authorList>
            <person name="Juricova H."/>
            <person name="Matiasovicova J."/>
            <person name="Kubasova T."/>
            <person name="Cejkova D."/>
            <person name="Rychlik I."/>
        </authorList>
    </citation>
    <scope>NUCLEOTIDE SEQUENCE</scope>
    <source>
        <strain evidence="6">An559</strain>
    </source>
</reference>
<accession>A0A938X758</accession>
<protein>
    <recommendedName>
        <fullName evidence="4">Peptidyl-prolyl cis-trans isomerase</fullName>
        <shortName evidence="4">PPIase</shortName>
        <ecNumber evidence="4">5.2.1.8</ecNumber>
    </recommendedName>
</protein>
<evidence type="ECO:0000256" key="2">
    <source>
        <dbReference type="ARBA" id="ARBA00023110"/>
    </source>
</evidence>
<dbReference type="InterPro" id="IPR020892">
    <property type="entry name" value="Cyclophilin-type_PPIase_CS"/>
</dbReference>
<comment type="similarity">
    <text evidence="4">Belongs to the cyclophilin-type PPIase family.</text>
</comment>
<organism evidence="6 7">
    <name type="scientific">Merdimmobilis hominis</name>
    <dbReference type="NCBI Taxonomy" id="2897707"/>
    <lineage>
        <taxon>Bacteria</taxon>
        <taxon>Bacillati</taxon>
        <taxon>Bacillota</taxon>
        <taxon>Clostridia</taxon>
        <taxon>Eubacteriales</taxon>
        <taxon>Oscillospiraceae</taxon>
        <taxon>Merdimmobilis</taxon>
    </lineage>
</organism>
<dbReference type="SUPFAM" id="SSF50891">
    <property type="entry name" value="Cyclophilin-like"/>
    <property type="match status" value="1"/>
</dbReference>
<dbReference type="AlphaFoldDB" id="A0A938X758"/>
<proteinExistence type="inferred from homology"/>
<dbReference type="RefSeq" id="WP_204445879.1">
    <property type="nucleotide sequence ID" value="NZ_JACJKY010000007.1"/>
</dbReference>
<dbReference type="Proteomes" id="UP000774750">
    <property type="component" value="Unassembled WGS sequence"/>
</dbReference>
<dbReference type="EC" id="5.2.1.8" evidence="4"/>
<keyword evidence="2 4" id="KW-0697">Rotamase</keyword>
<gene>
    <name evidence="6" type="ORF">H6A12_06005</name>
</gene>
<dbReference type="PANTHER" id="PTHR45625">
    <property type="entry name" value="PEPTIDYL-PROLYL CIS-TRANS ISOMERASE-RELATED"/>
    <property type="match status" value="1"/>
</dbReference>
<evidence type="ECO:0000256" key="1">
    <source>
        <dbReference type="ARBA" id="ARBA00002388"/>
    </source>
</evidence>
<dbReference type="Gene3D" id="2.40.100.10">
    <property type="entry name" value="Cyclophilin-like"/>
    <property type="match status" value="1"/>
</dbReference>
<dbReference type="PROSITE" id="PS50072">
    <property type="entry name" value="CSA_PPIASE_2"/>
    <property type="match status" value="1"/>
</dbReference>
<dbReference type="Pfam" id="PF00160">
    <property type="entry name" value="Pro_isomerase"/>
    <property type="match status" value="1"/>
</dbReference>
<evidence type="ECO:0000259" key="5">
    <source>
        <dbReference type="PROSITE" id="PS50072"/>
    </source>
</evidence>
<reference evidence="6" key="1">
    <citation type="submission" date="2020-08" db="EMBL/GenBank/DDBJ databases">
        <authorList>
            <person name="Cejkova D."/>
            <person name="Kubasova T."/>
            <person name="Jahodarova E."/>
            <person name="Rychlik I."/>
        </authorList>
    </citation>
    <scope>NUCLEOTIDE SEQUENCE</scope>
    <source>
        <strain evidence="6">An559</strain>
    </source>
</reference>
<comment type="catalytic activity">
    <reaction evidence="4">
        <text>[protein]-peptidylproline (omega=180) = [protein]-peptidylproline (omega=0)</text>
        <dbReference type="Rhea" id="RHEA:16237"/>
        <dbReference type="Rhea" id="RHEA-COMP:10747"/>
        <dbReference type="Rhea" id="RHEA-COMP:10748"/>
        <dbReference type="ChEBI" id="CHEBI:83833"/>
        <dbReference type="ChEBI" id="CHEBI:83834"/>
        <dbReference type="EC" id="5.2.1.8"/>
    </reaction>
</comment>
<evidence type="ECO:0000256" key="4">
    <source>
        <dbReference type="RuleBase" id="RU363019"/>
    </source>
</evidence>
<dbReference type="InterPro" id="IPR002130">
    <property type="entry name" value="Cyclophilin-type_PPIase_dom"/>
</dbReference>
<comment type="caution">
    <text evidence="6">The sequence shown here is derived from an EMBL/GenBank/DDBJ whole genome shotgun (WGS) entry which is preliminary data.</text>
</comment>
<dbReference type="InterPro" id="IPR044666">
    <property type="entry name" value="Cyclophilin_A-like"/>
</dbReference>
<dbReference type="EMBL" id="JACJKY010000007">
    <property type="protein sequence ID" value="MBM6920707.1"/>
    <property type="molecule type" value="Genomic_DNA"/>
</dbReference>
<keyword evidence="4" id="KW-0732">Signal</keyword>
<comment type="function">
    <text evidence="1 4">PPIases accelerate the folding of proteins. It catalyzes the cis-trans isomerization of proline imidic peptide bonds in oligopeptides.</text>
</comment>
<dbReference type="PROSITE" id="PS00170">
    <property type="entry name" value="CSA_PPIASE_1"/>
    <property type="match status" value="1"/>
</dbReference>
<dbReference type="PROSITE" id="PS51257">
    <property type="entry name" value="PROKAR_LIPOPROTEIN"/>
    <property type="match status" value="1"/>
</dbReference>
<dbReference type="GO" id="GO:0003755">
    <property type="term" value="F:peptidyl-prolyl cis-trans isomerase activity"/>
    <property type="evidence" value="ECO:0007669"/>
    <property type="project" value="UniProtKB-UniRule"/>
</dbReference>
<feature type="signal peptide" evidence="4">
    <location>
        <begin position="1"/>
        <end position="27"/>
    </location>
</feature>
<keyword evidence="3 4" id="KW-0413">Isomerase</keyword>
<sequence>MKHWGKRIAAALLAVGMLLSVSGCSNSSSLIQFEPPKKGQTVAEMVVKDYGSIKIMLFEEQAPKAVENFVTHAKNGYYDGLTFHRVIADFMIQGGDPGGDGTGGESIWGEPFEDEFSDQLRNFTGALSMANSGPNTNGSQFFIMCSPKMSSQDEFDYYNTISRVQQGHESIEYPKEQIEKYIEVGGAPWLDDVHTVFGQVYEGLDIVEKIMQQETDESAKPLTDVVIETIKISEYQG</sequence>
<dbReference type="PRINTS" id="PR00153">
    <property type="entry name" value="CSAPPISMRASE"/>
</dbReference>
<evidence type="ECO:0000313" key="7">
    <source>
        <dbReference type="Proteomes" id="UP000774750"/>
    </source>
</evidence>
<name>A0A938X758_9FIRM</name>
<dbReference type="InterPro" id="IPR029000">
    <property type="entry name" value="Cyclophilin-like_dom_sf"/>
</dbReference>
<evidence type="ECO:0000313" key="6">
    <source>
        <dbReference type="EMBL" id="MBM6920707.1"/>
    </source>
</evidence>
<dbReference type="GO" id="GO:0006457">
    <property type="term" value="P:protein folding"/>
    <property type="evidence" value="ECO:0007669"/>
    <property type="project" value="InterPro"/>
</dbReference>
<feature type="domain" description="PPIase cyclophilin-type" evidence="5">
    <location>
        <begin position="48"/>
        <end position="232"/>
    </location>
</feature>
<keyword evidence="7" id="KW-1185">Reference proteome</keyword>
<evidence type="ECO:0000256" key="3">
    <source>
        <dbReference type="ARBA" id="ARBA00023235"/>
    </source>
</evidence>
<dbReference type="PANTHER" id="PTHR45625:SF4">
    <property type="entry name" value="PEPTIDYLPROLYL ISOMERASE DOMAIN AND WD REPEAT-CONTAINING PROTEIN 1"/>
    <property type="match status" value="1"/>
</dbReference>